<comment type="subcellular location">
    <subcellularLocation>
        <location evidence="1">Cell membrane</location>
        <topology evidence="1">Multi-pass membrane protein</topology>
    </subcellularLocation>
</comment>
<sequence length="334" mass="35472">MLKSKDKKPDIKKIVSKMGIVFVLIALIILWSSLSQSFFTVNNLLLIIKQVSLYSILCVGMTIVLVTGGIDLSIGSIVALSAVFAARYCSGDHLNMPLYIPIIIAVLIGTACGVINGLGVAYAKIPPFIMTMCMMLAARGAAYVYTNAKAIFNLNERFVNISNGFLGRTYNADGIIDNYGIPYMVFYFAGAVIIGVLILHFTTYGRRIYALGGNKSAARYSGINTQLIECSAYAISGLCAGICGFLMASRISSGNANSASGYEMTVISAAVIGGVSLSGGVGTMYGAMVGVLIVGVISNGMDILGINTYFQQILQAVIIFVAVYIDVRVNGKKK</sequence>
<evidence type="ECO:0000256" key="5">
    <source>
        <dbReference type="ARBA" id="ARBA00023136"/>
    </source>
</evidence>
<dbReference type="AlphaFoldDB" id="A0A0J9EVC1"/>
<feature type="transmembrane region" description="Helical" evidence="6">
    <location>
        <begin position="128"/>
        <end position="146"/>
    </location>
</feature>
<keyword evidence="3 6" id="KW-0812">Transmembrane</keyword>
<accession>A0A0J9EVC1</accession>
<feature type="transmembrane region" description="Helical" evidence="6">
    <location>
        <begin position="98"/>
        <end position="122"/>
    </location>
</feature>
<evidence type="ECO:0000313" key="7">
    <source>
        <dbReference type="EMBL" id="KMW19830.1"/>
    </source>
</evidence>
<proteinExistence type="predicted"/>
<feature type="transmembrane region" description="Helical" evidence="6">
    <location>
        <begin position="309"/>
        <end position="327"/>
    </location>
</feature>
<feature type="transmembrane region" description="Helical" evidence="6">
    <location>
        <begin position="53"/>
        <end position="86"/>
    </location>
</feature>
<dbReference type="PATRIC" id="fig|742734.4.peg.2755"/>
<protein>
    <recommendedName>
        <fullName evidence="9">ABC transporter permease</fullName>
    </recommendedName>
</protein>
<dbReference type="EMBL" id="ADLK01000020">
    <property type="protein sequence ID" value="KMW19830.1"/>
    <property type="molecule type" value="Genomic_DNA"/>
</dbReference>
<dbReference type="PANTHER" id="PTHR32196:SF72">
    <property type="entry name" value="RIBOSE IMPORT PERMEASE PROTEIN RBSC"/>
    <property type="match status" value="1"/>
</dbReference>
<keyword evidence="5 6" id="KW-0472">Membrane</keyword>
<dbReference type="InterPro" id="IPR001851">
    <property type="entry name" value="ABC_transp_permease"/>
</dbReference>
<comment type="caution">
    <text evidence="7">The sequence shown here is derived from an EMBL/GenBank/DDBJ whole genome shotgun (WGS) entry which is preliminary data.</text>
</comment>
<evidence type="ECO:0000313" key="8">
    <source>
        <dbReference type="Proteomes" id="UP000037392"/>
    </source>
</evidence>
<dbReference type="CDD" id="cd06579">
    <property type="entry name" value="TM_PBP1_transp_AraH_like"/>
    <property type="match status" value="1"/>
</dbReference>
<feature type="transmembrane region" description="Helical" evidence="6">
    <location>
        <begin position="20"/>
        <end position="41"/>
    </location>
</feature>
<dbReference type="RefSeq" id="WP_007866878.1">
    <property type="nucleotide sequence ID" value="NZ_KQ235878.1"/>
</dbReference>
<dbReference type="GO" id="GO:0005886">
    <property type="term" value="C:plasma membrane"/>
    <property type="evidence" value="ECO:0007669"/>
    <property type="project" value="UniProtKB-SubCell"/>
</dbReference>
<evidence type="ECO:0000256" key="6">
    <source>
        <dbReference type="SAM" id="Phobius"/>
    </source>
</evidence>
<evidence type="ECO:0008006" key="9">
    <source>
        <dbReference type="Google" id="ProtNLM"/>
    </source>
</evidence>
<dbReference type="Proteomes" id="UP000037392">
    <property type="component" value="Unassembled WGS sequence"/>
</dbReference>
<feature type="transmembrane region" description="Helical" evidence="6">
    <location>
        <begin position="269"/>
        <end position="297"/>
    </location>
</feature>
<evidence type="ECO:0000256" key="4">
    <source>
        <dbReference type="ARBA" id="ARBA00022989"/>
    </source>
</evidence>
<reference evidence="7 8" key="1">
    <citation type="submission" date="2011-04" db="EMBL/GenBank/DDBJ databases">
        <title>The Genome Sequence of Clostridium citroniae WAL-19142.</title>
        <authorList>
            <consortium name="The Broad Institute Genome Sequencing Platform"/>
            <person name="Earl A."/>
            <person name="Ward D."/>
            <person name="Feldgarden M."/>
            <person name="Gevers D."/>
            <person name="Warren Y.A."/>
            <person name="Tyrrell K.L."/>
            <person name="Citron D.M."/>
            <person name="Goldstein E.J."/>
            <person name="Daigneault M."/>
            <person name="Allen-Vercoe E."/>
            <person name="Young S.K."/>
            <person name="Zeng Q."/>
            <person name="Gargeya S."/>
            <person name="Fitzgerald M."/>
            <person name="Haas B."/>
            <person name="Abouelleil A."/>
            <person name="Alvarado L."/>
            <person name="Arachchi H.M."/>
            <person name="Berlin A."/>
            <person name="Brown A."/>
            <person name="Chapman S.B."/>
            <person name="Chen Z."/>
            <person name="Dunbar C."/>
            <person name="Freedman E."/>
            <person name="Gearin G."/>
            <person name="Gellesch M."/>
            <person name="Goldberg J."/>
            <person name="Griggs A."/>
            <person name="Gujja S."/>
            <person name="Heilman E.R."/>
            <person name="Heiman D."/>
            <person name="Howarth C."/>
            <person name="Larson L."/>
            <person name="Lui A."/>
            <person name="MacDonald P.J."/>
            <person name="Mehta T."/>
            <person name="Montmayeur A."/>
            <person name="Murphy C."/>
            <person name="Neiman D."/>
            <person name="Pearson M."/>
            <person name="Priest M."/>
            <person name="Roberts A."/>
            <person name="Saif S."/>
            <person name="Shea T."/>
            <person name="Shenoy N."/>
            <person name="Sisk P."/>
            <person name="Stolte C."/>
            <person name="Sykes S."/>
            <person name="White J."/>
            <person name="Yandava C."/>
            <person name="Wortman J."/>
            <person name="Nusbaum C."/>
            <person name="Birren B."/>
        </authorList>
    </citation>
    <scope>NUCLEOTIDE SEQUENCE [LARGE SCALE GENOMIC DNA]</scope>
    <source>
        <strain evidence="7 8">WAL-19142</strain>
    </source>
</reference>
<keyword evidence="2" id="KW-1003">Cell membrane</keyword>
<organism evidence="7 8">
    <name type="scientific">[Clostridium] citroniae WAL-19142</name>
    <dbReference type="NCBI Taxonomy" id="742734"/>
    <lineage>
        <taxon>Bacteria</taxon>
        <taxon>Bacillati</taxon>
        <taxon>Bacillota</taxon>
        <taxon>Clostridia</taxon>
        <taxon>Lachnospirales</taxon>
        <taxon>Lachnospiraceae</taxon>
        <taxon>Enterocloster</taxon>
    </lineage>
</organism>
<name>A0A0J9EVC1_9FIRM</name>
<evidence type="ECO:0000256" key="1">
    <source>
        <dbReference type="ARBA" id="ARBA00004651"/>
    </source>
</evidence>
<evidence type="ECO:0000256" key="2">
    <source>
        <dbReference type="ARBA" id="ARBA00022475"/>
    </source>
</evidence>
<dbReference type="GO" id="GO:0022857">
    <property type="term" value="F:transmembrane transporter activity"/>
    <property type="evidence" value="ECO:0007669"/>
    <property type="project" value="InterPro"/>
</dbReference>
<dbReference type="Pfam" id="PF02653">
    <property type="entry name" value="BPD_transp_2"/>
    <property type="match status" value="1"/>
</dbReference>
<feature type="transmembrane region" description="Helical" evidence="6">
    <location>
        <begin position="225"/>
        <end position="248"/>
    </location>
</feature>
<feature type="transmembrane region" description="Helical" evidence="6">
    <location>
        <begin position="185"/>
        <end position="205"/>
    </location>
</feature>
<gene>
    <name evidence="7" type="ORF">HMPREF9470_02570</name>
</gene>
<keyword evidence="4 6" id="KW-1133">Transmembrane helix</keyword>
<dbReference type="PANTHER" id="PTHR32196">
    <property type="entry name" value="ABC TRANSPORTER PERMEASE PROTEIN YPHD-RELATED-RELATED"/>
    <property type="match status" value="1"/>
</dbReference>
<dbReference type="OrthoDB" id="9784538at2"/>
<evidence type="ECO:0000256" key="3">
    <source>
        <dbReference type="ARBA" id="ARBA00022692"/>
    </source>
</evidence>
<dbReference type="GeneID" id="93164225"/>